<organism evidence="1">
    <name type="scientific">Arundo donax</name>
    <name type="common">Giant reed</name>
    <name type="synonym">Donax arundinaceus</name>
    <dbReference type="NCBI Taxonomy" id="35708"/>
    <lineage>
        <taxon>Eukaryota</taxon>
        <taxon>Viridiplantae</taxon>
        <taxon>Streptophyta</taxon>
        <taxon>Embryophyta</taxon>
        <taxon>Tracheophyta</taxon>
        <taxon>Spermatophyta</taxon>
        <taxon>Magnoliopsida</taxon>
        <taxon>Liliopsida</taxon>
        <taxon>Poales</taxon>
        <taxon>Poaceae</taxon>
        <taxon>PACMAD clade</taxon>
        <taxon>Arundinoideae</taxon>
        <taxon>Arundineae</taxon>
        <taxon>Arundo</taxon>
    </lineage>
</organism>
<evidence type="ECO:0000313" key="1">
    <source>
        <dbReference type="EMBL" id="JAE30330.1"/>
    </source>
</evidence>
<name>A0A0A9GZC1_ARUDO</name>
<sequence>MEHFPLPKACKICRGVQSTAKREVIDLVPFLQHASKVLQGQFSFT</sequence>
<dbReference type="AlphaFoldDB" id="A0A0A9GZC1"/>
<proteinExistence type="predicted"/>
<dbReference type="EMBL" id="GBRH01167566">
    <property type="protein sequence ID" value="JAE30330.1"/>
    <property type="molecule type" value="Transcribed_RNA"/>
</dbReference>
<reference evidence="1" key="2">
    <citation type="journal article" date="2015" name="Data Brief">
        <title>Shoot transcriptome of the giant reed, Arundo donax.</title>
        <authorList>
            <person name="Barrero R.A."/>
            <person name="Guerrero F.D."/>
            <person name="Moolhuijzen P."/>
            <person name="Goolsby J.A."/>
            <person name="Tidwell J."/>
            <person name="Bellgard S.E."/>
            <person name="Bellgard M.I."/>
        </authorList>
    </citation>
    <scope>NUCLEOTIDE SEQUENCE</scope>
    <source>
        <tissue evidence="1">Shoot tissue taken approximately 20 cm above the soil surface</tissue>
    </source>
</reference>
<reference evidence="1" key="1">
    <citation type="submission" date="2014-09" db="EMBL/GenBank/DDBJ databases">
        <authorList>
            <person name="Magalhaes I.L.F."/>
            <person name="Oliveira U."/>
            <person name="Santos F.R."/>
            <person name="Vidigal T.H.D.A."/>
            <person name="Brescovit A.D."/>
            <person name="Santos A.J."/>
        </authorList>
    </citation>
    <scope>NUCLEOTIDE SEQUENCE</scope>
    <source>
        <tissue evidence="1">Shoot tissue taken approximately 20 cm above the soil surface</tissue>
    </source>
</reference>
<accession>A0A0A9GZC1</accession>
<protein>
    <submittedName>
        <fullName evidence="1">Uncharacterized protein</fullName>
    </submittedName>
</protein>